<dbReference type="InterPro" id="IPR044202">
    <property type="entry name" value="LETM1/MDM38-like"/>
</dbReference>
<feature type="transmembrane region" description="Helical" evidence="1">
    <location>
        <begin position="601"/>
        <end position="621"/>
    </location>
</feature>
<organism evidence="2 3">
    <name type="scientific">Perilla frutescens var. hirtella</name>
    <name type="common">Perilla citriodora</name>
    <name type="synonym">Perilla setoyensis</name>
    <dbReference type="NCBI Taxonomy" id="608512"/>
    <lineage>
        <taxon>Eukaryota</taxon>
        <taxon>Viridiplantae</taxon>
        <taxon>Streptophyta</taxon>
        <taxon>Embryophyta</taxon>
        <taxon>Tracheophyta</taxon>
        <taxon>Spermatophyta</taxon>
        <taxon>Magnoliopsida</taxon>
        <taxon>eudicotyledons</taxon>
        <taxon>Gunneridae</taxon>
        <taxon>Pentapetalae</taxon>
        <taxon>asterids</taxon>
        <taxon>lamiids</taxon>
        <taxon>Lamiales</taxon>
        <taxon>Lamiaceae</taxon>
        <taxon>Nepetoideae</taxon>
        <taxon>Elsholtzieae</taxon>
        <taxon>Perilla</taxon>
    </lineage>
</organism>
<dbReference type="GO" id="GO:0005743">
    <property type="term" value="C:mitochondrial inner membrane"/>
    <property type="evidence" value="ECO:0007669"/>
    <property type="project" value="InterPro"/>
</dbReference>
<accession>A0AAD4PBV3</accession>
<sequence length="726" mass="81843">MASTLILRSSNFFNPKTVLSDDRLNIKTPHLTKINVREQNKHVLKNQVLSRQFLFKHASTSPFQRGALSSTSSSSLVADSGQTVSEELSLTNKSLTNDIKFNRVNCLVWILHESSRSFSVAMKSLGLDRAGPPLTKAWIGVDVHAWHKYIAYQVAVYALLMAVTEVEIFLSHNRSNNPSPVLKILSPKANFLGDLIESQLNTRNPKLVQWFRMVELPQITGSFMTLFKKWTMEYAGSLSLSHEEFSGVAGTVMAMTCCSAIGKLGSERISCFMFSDSIEGALFELMDATTSLVSLDKLHSLATEAGFEEDFLSYFGSKIVPNKNVEDVEFWICLVQRKLSTAFHRESVTNNTRIPSSKIEENCLATLALFAYLGRETRLFLSRHGIRVLDKQTRDFVSYLECGILFIYPEFSTLSEYQLLMEVIFDEIGWLNFYAEYNNQERRSKHPPIQAEKEITLHAVFTVCYDVILGFAHSSNSRQQALGADLLDFLLRSQALLSTCLEDYWVAYDGTIDMHKIGEKSVVDSAPSLGMKGSKSSLVVDTWQRPDEMSKIEKHEHGPAHDHQATSSSLGFEGETFLNLGHAFLPKIFQRNFLRKYTRDLVAASIDVLMGTQLLFVDISYTMRLVQKKLHGHRVTKRERKKIQRTASDVATLVPVAILMLLPVSAVGHAAMFAAIKKYMPSLIPSPYLDERLDLVKQLKRMKKMKVRLIGIEKSASKVVEQSNTD</sequence>
<dbReference type="EMBL" id="SDAM02000057">
    <property type="protein sequence ID" value="KAH6833636.1"/>
    <property type="molecule type" value="Genomic_DNA"/>
</dbReference>
<dbReference type="GO" id="GO:0030003">
    <property type="term" value="P:intracellular monoatomic cation homeostasis"/>
    <property type="evidence" value="ECO:0007669"/>
    <property type="project" value="TreeGrafter"/>
</dbReference>
<comment type="caution">
    <text evidence="2">The sequence shown here is derived from an EMBL/GenBank/DDBJ whole genome shotgun (WGS) entry which is preliminary data.</text>
</comment>
<name>A0AAD4PBV3_PERFH</name>
<dbReference type="Proteomes" id="UP001190926">
    <property type="component" value="Unassembled WGS sequence"/>
</dbReference>
<keyword evidence="1" id="KW-0472">Membrane</keyword>
<feature type="transmembrane region" description="Helical" evidence="1">
    <location>
        <begin position="650"/>
        <end position="676"/>
    </location>
</feature>
<evidence type="ECO:0000313" key="3">
    <source>
        <dbReference type="Proteomes" id="UP001190926"/>
    </source>
</evidence>
<evidence type="ECO:0000256" key="1">
    <source>
        <dbReference type="SAM" id="Phobius"/>
    </source>
</evidence>
<gene>
    <name evidence="2" type="ORF">C2S53_019089</name>
</gene>
<dbReference type="AlphaFoldDB" id="A0AAD4PBV3"/>
<dbReference type="PANTHER" id="PTHR14009">
    <property type="entry name" value="LEUCINE ZIPPER-EF-HAND CONTAINING TRANSMEMBRANE PROTEIN"/>
    <property type="match status" value="1"/>
</dbReference>
<evidence type="ECO:0000313" key="2">
    <source>
        <dbReference type="EMBL" id="KAH6833636.1"/>
    </source>
</evidence>
<evidence type="ECO:0008006" key="4">
    <source>
        <dbReference type="Google" id="ProtNLM"/>
    </source>
</evidence>
<reference evidence="2 3" key="1">
    <citation type="journal article" date="2021" name="Nat. Commun.">
        <title>Incipient diploidization of the medicinal plant Perilla within 10,000 years.</title>
        <authorList>
            <person name="Zhang Y."/>
            <person name="Shen Q."/>
            <person name="Leng L."/>
            <person name="Zhang D."/>
            <person name="Chen S."/>
            <person name="Shi Y."/>
            <person name="Ning Z."/>
            <person name="Chen S."/>
        </authorList>
    </citation>
    <scope>NUCLEOTIDE SEQUENCE [LARGE SCALE GENOMIC DNA]</scope>
    <source>
        <strain evidence="3">cv. PC099</strain>
    </source>
</reference>
<dbReference type="PANTHER" id="PTHR14009:SF34">
    <property type="entry name" value="LETM1 RBD DOMAIN-CONTAINING PROTEIN"/>
    <property type="match status" value="1"/>
</dbReference>
<protein>
    <recommendedName>
        <fullName evidence="4">LETM1-like protein</fullName>
    </recommendedName>
</protein>
<keyword evidence="1" id="KW-0812">Transmembrane</keyword>
<proteinExistence type="predicted"/>
<keyword evidence="3" id="KW-1185">Reference proteome</keyword>
<keyword evidence="1" id="KW-1133">Transmembrane helix</keyword>